<dbReference type="Pfam" id="PF00240">
    <property type="entry name" value="ubiquitin"/>
    <property type="match status" value="1"/>
</dbReference>
<dbReference type="Proteomes" id="UP000717996">
    <property type="component" value="Unassembled WGS sequence"/>
</dbReference>
<dbReference type="PROSITE" id="PS50053">
    <property type="entry name" value="UBIQUITIN_2"/>
    <property type="match status" value="1"/>
</dbReference>
<feature type="domain" description="Ubiquitin-like" evidence="2">
    <location>
        <begin position="6"/>
        <end position="73"/>
    </location>
</feature>
<comment type="caution">
    <text evidence="3">The sequence shown here is derived from an EMBL/GenBank/DDBJ whole genome shotgun (WGS) entry which is preliminary data.</text>
</comment>
<gene>
    <name evidence="3" type="ORF">G6F51_000394</name>
</gene>
<dbReference type="SUPFAM" id="SSF54236">
    <property type="entry name" value="Ubiquitin-like"/>
    <property type="match status" value="1"/>
</dbReference>
<evidence type="ECO:0000256" key="1">
    <source>
        <dbReference type="SAM" id="Phobius"/>
    </source>
</evidence>
<evidence type="ECO:0000259" key="2">
    <source>
        <dbReference type="PROSITE" id="PS50053"/>
    </source>
</evidence>
<evidence type="ECO:0000313" key="3">
    <source>
        <dbReference type="EMBL" id="KAG1553756.1"/>
    </source>
</evidence>
<dbReference type="AlphaFoldDB" id="A0A9P6YP58"/>
<feature type="transmembrane region" description="Helical" evidence="1">
    <location>
        <begin position="169"/>
        <end position="187"/>
    </location>
</feature>
<dbReference type="PANTHER" id="PTHR28049:SF1">
    <property type="entry name" value="DSC E3 UBIQUITIN LIGASE COMPLEX SUBUNIT 3"/>
    <property type="match status" value="1"/>
</dbReference>
<dbReference type="PANTHER" id="PTHR28049">
    <property type="entry name" value="TRANSMEMBRANE PROTEIN YOR223W"/>
    <property type="match status" value="1"/>
</dbReference>
<keyword evidence="1" id="KW-1133">Transmembrane helix</keyword>
<proteinExistence type="predicted"/>
<feature type="transmembrane region" description="Helical" evidence="1">
    <location>
        <begin position="199"/>
        <end position="216"/>
    </location>
</feature>
<dbReference type="Gene3D" id="3.10.20.90">
    <property type="entry name" value="Phosphatidylinositol 3-kinase Catalytic Subunit, Chain A, domain 1"/>
    <property type="match status" value="1"/>
</dbReference>
<dbReference type="InterPro" id="IPR045226">
    <property type="entry name" value="Dsc3"/>
</dbReference>
<dbReference type="Pfam" id="PF13373">
    <property type="entry name" value="Dsc3_C"/>
    <property type="match status" value="2"/>
</dbReference>
<reference evidence="3" key="1">
    <citation type="journal article" date="2020" name="Microb. Genom.">
        <title>Genetic diversity of clinical and environmental Mucorales isolates obtained from an investigation of mucormycosis cases among solid organ transplant recipients.</title>
        <authorList>
            <person name="Nguyen M.H."/>
            <person name="Kaul D."/>
            <person name="Muto C."/>
            <person name="Cheng S.J."/>
            <person name="Richter R.A."/>
            <person name="Bruno V.M."/>
            <person name="Liu G."/>
            <person name="Beyhan S."/>
            <person name="Sundermann A.J."/>
            <person name="Mounaud S."/>
            <person name="Pasculle A.W."/>
            <person name="Nierman W.C."/>
            <person name="Driscoll E."/>
            <person name="Cumbie R."/>
            <person name="Clancy C.J."/>
            <person name="Dupont C.L."/>
        </authorList>
    </citation>
    <scope>NUCLEOTIDE SEQUENCE</scope>
    <source>
        <strain evidence="3">GL16</strain>
    </source>
</reference>
<dbReference type="GO" id="GO:0005783">
    <property type="term" value="C:endoplasmic reticulum"/>
    <property type="evidence" value="ECO:0007669"/>
    <property type="project" value="TreeGrafter"/>
</dbReference>
<dbReference type="SMART" id="SM00213">
    <property type="entry name" value="UBQ"/>
    <property type="match status" value="1"/>
</dbReference>
<accession>A0A9P6YP58</accession>
<dbReference type="InterPro" id="IPR025390">
    <property type="entry name" value="Dsc3_C"/>
</dbReference>
<keyword evidence="1" id="KW-0472">Membrane</keyword>
<dbReference type="CDD" id="cd17039">
    <property type="entry name" value="Ubl_ubiquitin_like"/>
    <property type="match status" value="1"/>
</dbReference>
<dbReference type="InterPro" id="IPR029071">
    <property type="entry name" value="Ubiquitin-like_domsf"/>
</dbReference>
<sequence>MNNDNIDLHVRWSDRQDLVLNVNPDETIYSIKEKIRHSVEHAKQKYIRLIHKGKVLCDNQTLKSYGIGKINEINSKATLYSPIYINCSLSDYTPQNTSFHTISSIGFDKLRDSGFTEEDIQYIRTQFHRLHGTTVDRTSKEAKNLEEQWLNRNGETLVDEIVEGTYKEMVWGFIFGLFLGIICLFWFRNYVFSKKKRTGIVAGMLINISFGIFHVYY</sequence>
<keyword evidence="1" id="KW-0812">Transmembrane</keyword>
<dbReference type="OrthoDB" id="2556122at2759"/>
<dbReference type="EMBL" id="JAANIT010000022">
    <property type="protein sequence ID" value="KAG1553756.1"/>
    <property type="molecule type" value="Genomic_DNA"/>
</dbReference>
<organism evidence="3 4">
    <name type="scientific">Rhizopus oryzae</name>
    <name type="common">Mucormycosis agent</name>
    <name type="synonym">Rhizopus arrhizus var. delemar</name>
    <dbReference type="NCBI Taxonomy" id="64495"/>
    <lineage>
        <taxon>Eukaryota</taxon>
        <taxon>Fungi</taxon>
        <taxon>Fungi incertae sedis</taxon>
        <taxon>Mucoromycota</taxon>
        <taxon>Mucoromycotina</taxon>
        <taxon>Mucoromycetes</taxon>
        <taxon>Mucorales</taxon>
        <taxon>Mucorineae</taxon>
        <taxon>Rhizopodaceae</taxon>
        <taxon>Rhizopus</taxon>
    </lineage>
</organism>
<dbReference type="InterPro" id="IPR000626">
    <property type="entry name" value="Ubiquitin-like_dom"/>
</dbReference>
<protein>
    <recommendedName>
        <fullName evidence="2">Ubiquitin-like domain-containing protein</fullName>
    </recommendedName>
</protein>
<dbReference type="GO" id="GO:0044695">
    <property type="term" value="C:Dsc E3 ubiquitin ligase complex"/>
    <property type="evidence" value="ECO:0007669"/>
    <property type="project" value="InterPro"/>
</dbReference>
<evidence type="ECO:0000313" key="4">
    <source>
        <dbReference type="Proteomes" id="UP000717996"/>
    </source>
</evidence>
<name>A0A9P6YP58_RHIOR</name>